<dbReference type="PANTHER" id="PTHR43581:SF2">
    <property type="entry name" value="EXCINUCLEASE ATPASE SUBUNIT"/>
    <property type="match status" value="1"/>
</dbReference>
<dbReference type="GO" id="GO:0006302">
    <property type="term" value="P:double-strand break repair"/>
    <property type="evidence" value="ECO:0007669"/>
    <property type="project" value="InterPro"/>
</dbReference>
<dbReference type="Gene3D" id="3.40.50.300">
    <property type="entry name" value="P-loop containing nucleotide triphosphate hydrolases"/>
    <property type="match status" value="2"/>
</dbReference>
<accession>A0A6I4SS43</accession>
<name>A0A6I4SS43_9SPHN</name>
<dbReference type="EMBL" id="WTYM01000022">
    <property type="protein sequence ID" value="MXO58168.1"/>
    <property type="molecule type" value="Genomic_DNA"/>
</dbReference>
<dbReference type="InterPro" id="IPR051396">
    <property type="entry name" value="Bact_Antivir_Def_Nuclease"/>
</dbReference>
<dbReference type="InterPro" id="IPR038729">
    <property type="entry name" value="Rad50/SbcC_AAA"/>
</dbReference>
<feature type="domain" description="ATPase AAA-type core" evidence="1">
    <location>
        <begin position="248"/>
        <end position="327"/>
    </location>
</feature>
<dbReference type="Proteomes" id="UP000433652">
    <property type="component" value="Unassembled WGS sequence"/>
</dbReference>
<keyword evidence="4" id="KW-1185">Reference proteome</keyword>
<evidence type="ECO:0000313" key="4">
    <source>
        <dbReference type="Proteomes" id="UP000433652"/>
    </source>
</evidence>
<dbReference type="GO" id="GO:0016887">
    <property type="term" value="F:ATP hydrolysis activity"/>
    <property type="evidence" value="ECO:0007669"/>
    <property type="project" value="InterPro"/>
</dbReference>
<sequence>MPTCVRKTGNGMTMAMFTEVILRDWRQFSHVQVPLESPCTIITGVNGSGKTTLLTILSKHFGWNLHFVSTPLLGKKRAQRYYSDIYDPQSFSETEELPEGSFEVGSIAYGDGAKCTLSTKARTGANYHLDYNGIQQVAGLYIPSHRPVSVFAPVNDIPTNPIALSQLYQSYFSVLSQSMMSAGNLRNPALTQKQNIIALAVFGESSEHVEANPEYVGRIKEFEAALKQALPQDLGFERLIIRSPDIVLRTKTGDFSIDSMSGGINAIFSIVWQIYCFGIGKTEFVVAIDEPENHLHPSMQKTFLPNLLTAFPHVKFIVATHSPFIVSSFAEATVVSLQRTSEDGPRSRIHSEILEAADLSATPNSILRDVLKVDSVLPIWVDAKIRELLKMADGMPDEQRGSFLMNQLEELGIGDSIAEYGASQ</sequence>
<feature type="domain" description="Rad50/SbcC-type AAA" evidence="2">
    <location>
        <begin position="20"/>
        <end position="57"/>
    </location>
</feature>
<reference evidence="3 4" key="1">
    <citation type="submission" date="2019-12" db="EMBL/GenBank/DDBJ databases">
        <title>Genomic-based taxomic classification of the family Erythrobacteraceae.</title>
        <authorList>
            <person name="Xu L."/>
        </authorList>
    </citation>
    <scope>NUCLEOTIDE SEQUENCE [LARGE SCALE GENOMIC DNA]</scope>
    <source>
        <strain evidence="3 4">MCCC 1K01500</strain>
    </source>
</reference>
<evidence type="ECO:0000313" key="3">
    <source>
        <dbReference type="EMBL" id="MXO58168.1"/>
    </source>
</evidence>
<organism evidence="3 4">
    <name type="scientific">Croceibacterium salegens</name>
    <dbReference type="NCBI Taxonomy" id="1737568"/>
    <lineage>
        <taxon>Bacteria</taxon>
        <taxon>Pseudomonadati</taxon>
        <taxon>Pseudomonadota</taxon>
        <taxon>Alphaproteobacteria</taxon>
        <taxon>Sphingomonadales</taxon>
        <taxon>Erythrobacteraceae</taxon>
        <taxon>Croceibacterium</taxon>
    </lineage>
</organism>
<dbReference type="Pfam" id="PF13476">
    <property type="entry name" value="AAA_23"/>
    <property type="match status" value="1"/>
</dbReference>
<protein>
    <submittedName>
        <fullName evidence="3">AAA family ATPase</fullName>
    </submittedName>
</protein>
<dbReference type="AlphaFoldDB" id="A0A6I4SS43"/>
<comment type="caution">
    <text evidence="3">The sequence shown here is derived from an EMBL/GenBank/DDBJ whole genome shotgun (WGS) entry which is preliminary data.</text>
</comment>
<gene>
    <name evidence="3" type="ORF">GRI89_01230</name>
</gene>
<dbReference type="SUPFAM" id="SSF52540">
    <property type="entry name" value="P-loop containing nucleoside triphosphate hydrolases"/>
    <property type="match status" value="1"/>
</dbReference>
<evidence type="ECO:0000259" key="1">
    <source>
        <dbReference type="Pfam" id="PF13304"/>
    </source>
</evidence>
<dbReference type="GO" id="GO:0005524">
    <property type="term" value="F:ATP binding"/>
    <property type="evidence" value="ECO:0007669"/>
    <property type="project" value="InterPro"/>
</dbReference>
<evidence type="ECO:0000259" key="2">
    <source>
        <dbReference type="Pfam" id="PF13476"/>
    </source>
</evidence>
<dbReference type="InterPro" id="IPR027417">
    <property type="entry name" value="P-loop_NTPase"/>
</dbReference>
<proteinExistence type="predicted"/>
<dbReference type="Pfam" id="PF13304">
    <property type="entry name" value="AAA_21"/>
    <property type="match status" value="1"/>
</dbReference>
<dbReference type="PANTHER" id="PTHR43581">
    <property type="entry name" value="ATP/GTP PHOSPHATASE"/>
    <property type="match status" value="1"/>
</dbReference>
<dbReference type="InterPro" id="IPR003959">
    <property type="entry name" value="ATPase_AAA_core"/>
</dbReference>